<feature type="transmembrane region" description="Helical" evidence="1">
    <location>
        <begin position="195"/>
        <end position="213"/>
    </location>
</feature>
<keyword evidence="1" id="KW-0472">Membrane</keyword>
<protein>
    <submittedName>
        <fullName evidence="2">Uncharacterized protein</fullName>
    </submittedName>
</protein>
<sequence>MIYLATTILASFGCFVLGLAVLLKDKKNPLNILFFIFTMMLIFYNIANYFWYNPQISSFLFRLTYSAGSLTVASGTSWAISISKGYNKRNILIIYFIGIIFALLAIPNGLLIKQMSDQLPTANFQNSMTPLYYVYIAYAIATVFYAIFAITKATIKQKGLVKKKMSLIVAGITLFAISALTVDLLLPNLGINVSYLNNVSSLVFIGLSSLAMIKYSPGDSNG</sequence>
<feature type="transmembrane region" description="Helical" evidence="1">
    <location>
        <begin position="132"/>
        <end position="155"/>
    </location>
</feature>
<keyword evidence="1" id="KW-0812">Transmembrane</keyword>
<dbReference type="Proteomes" id="UP000034207">
    <property type="component" value="Unassembled WGS sequence"/>
</dbReference>
<name>A0A0G0Q0B1_UNCC2</name>
<comment type="caution">
    <text evidence="2">The sequence shown here is derived from an EMBL/GenBank/DDBJ whole genome shotgun (WGS) entry which is preliminary data.</text>
</comment>
<dbReference type="EMBL" id="LBVV01000004">
    <property type="protein sequence ID" value="KKQ95086.1"/>
    <property type="molecule type" value="Genomic_DNA"/>
</dbReference>
<feature type="transmembrane region" description="Helical" evidence="1">
    <location>
        <begin position="30"/>
        <end position="47"/>
    </location>
</feature>
<gene>
    <name evidence="2" type="ORF">UT18_C0004G0038</name>
</gene>
<keyword evidence="1" id="KW-1133">Transmembrane helix</keyword>
<evidence type="ECO:0000256" key="1">
    <source>
        <dbReference type="SAM" id="Phobius"/>
    </source>
</evidence>
<feature type="transmembrane region" description="Helical" evidence="1">
    <location>
        <begin position="167"/>
        <end position="189"/>
    </location>
</feature>
<evidence type="ECO:0000313" key="2">
    <source>
        <dbReference type="EMBL" id="KKQ95086.1"/>
    </source>
</evidence>
<proteinExistence type="predicted"/>
<organism evidence="2 3">
    <name type="scientific">candidate division CPR2 bacterium GW2011_GWC2_39_10</name>
    <dbReference type="NCBI Taxonomy" id="1618345"/>
    <lineage>
        <taxon>Bacteria</taxon>
        <taxon>Bacteria division CPR2</taxon>
    </lineage>
</organism>
<feature type="transmembrane region" description="Helical" evidence="1">
    <location>
        <begin position="92"/>
        <end position="112"/>
    </location>
</feature>
<accession>A0A0G0Q0B1</accession>
<feature type="transmembrane region" description="Helical" evidence="1">
    <location>
        <begin position="6"/>
        <end position="23"/>
    </location>
</feature>
<reference evidence="2 3" key="1">
    <citation type="journal article" date="2015" name="Nature">
        <title>rRNA introns, odd ribosomes, and small enigmatic genomes across a large radiation of phyla.</title>
        <authorList>
            <person name="Brown C.T."/>
            <person name="Hug L.A."/>
            <person name="Thomas B.C."/>
            <person name="Sharon I."/>
            <person name="Castelle C.J."/>
            <person name="Singh A."/>
            <person name="Wilkins M.J."/>
            <person name="Williams K.H."/>
            <person name="Banfield J.F."/>
        </authorList>
    </citation>
    <scope>NUCLEOTIDE SEQUENCE [LARGE SCALE GENOMIC DNA]</scope>
</reference>
<dbReference type="AlphaFoldDB" id="A0A0G0Q0B1"/>
<evidence type="ECO:0000313" key="3">
    <source>
        <dbReference type="Proteomes" id="UP000034207"/>
    </source>
</evidence>